<protein>
    <submittedName>
        <fullName evidence="2">Endophilin-A3-like isoform X4</fullName>
    </submittedName>
</protein>
<dbReference type="Pfam" id="PF03114">
    <property type="entry name" value="BAR"/>
    <property type="match status" value="1"/>
</dbReference>
<proteinExistence type="predicted"/>
<dbReference type="EMBL" id="JAKMXF010000308">
    <property type="protein sequence ID" value="KAI6650990.1"/>
    <property type="molecule type" value="Genomic_DNA"/>
</dbReference>
<feature type="domain" description="BAR" evidence="1">
    <location>
        <begin position="19"/>
        <end position="252"/>
    </location>
</feature>
<dbReference type="Proteomes" id="UP001165289">
    <property type="component" value="Unassembled WGS sequence"/>
</dbReference>
<sequence>MAKILSRKVDRTKQILSEKTGRGKEEATQIAGEYKDLEKMTDSTAAILEHLQGKLKEMLQPNPNVRLKMDMSNSFQKMKGQVSANKYPQTEHVISELMMKGAQDLGDDSYFSKSLFQVAETFQILSDSKDDLDLSVRQRFLDPIAAVVNKDIKEISHHRKKVTGRRLDYDAKRKKHQKGTVTEQELSLSADRFEESFDLAEKGMRTLLDNDIEQVQQVLELTRSLADYHKRSSETLQSCLEELEDIATAAKTKPPLPSILIGFMITSGLSKF</sequence>
<dbReference type="InterPro" id="IPR004148">
    <property type="entry name" value="BAR_dom"/>
</dbReference>
<evidence type="ECO:0000259" key="1">
    <source>
        <dbReference type="PROSITE" id="PS51021"/>
    </source>
</evidence>
<dbReference type="InterPro" id="IPR027267">
    <property type="entry name" value="AH/BAR_dom_sf"/>
</dbReference>
<dbReference type="AlphaFoldDB" id="A0AAV7JRK4"/>
<comment type="caution">
    <text evidence="2">The sequence shown here is derived from an EMBL/GenBank/DDBJ whole genome shotgun (WGS) entry which is preliminary data.</text>
</comment>
<name>A0AAV7JRK4_9METZ</name>
<dbReference type="SMART" id="SM00721">
    <property type="entry name" value="BAR"/>
    <property type="match status" value="1"/>
</dbReference>
<accession>A0AAV7JRK4</accession>
<organism evidence="2 3">
    <name type="scientific">Oopsacas minuta</name>
    <dbReference type="NCBI Taxonomy" id="111878"/>
    <lineage>
        <taxon>Eukaryota</taxon>
        <taxon>Metazoa</taxon>
        <taxon>Porifera</taxon>
        <taxon>Hexactinellida</taxon>
        <taxon>Hexasterophora</taxon>
        <taxon>Lyssacinosida</taxon>
        <taxon>Leucopsacidae</taxon>
        <taxon>Oopsacas</taxon>
    </lineage>
</organism>
<reference evidence="2 3" key="1">
    <citation type="journal article" date="2023" name="BMC Biol.">
        <title>The compact genome of the sponge Oopsacas minuta (Hexactinellida) is lacking key metazoan core genes.</title>
        <authorList>
            <person name="Santini S."/>
            <person name="Schenkelaars Q."/>
            <person name="Jourda C."/>
            <person name="Duchesne M."/>
            <person name="Belahbib H."/>
            <person name="Rocher C."/>
            <person name="Selva M."/>
            <person name="Riesgo A."/>
            <person name="Vervoort M."/>
            <person name="Leys S.P."/>
            <person name="Kodjabachian L."/>
            <person name="Le Bivic A."/>
            <person name="Borchiellini C."/>
            <person name="Claverie J.M."/>
            <person name="Renard E."/>
        </authorList>
    </citation>
    <scope>NUCLEOTIDE SEQUENCE [LARGE SCALE GENOMIC DNA]</scope>
    <source>
        <strain evidence="2">SPO-2</strain>
    </source>
</reference>
<dbReference type="GO" id="GO:0005737">
    <property type="term" value="C:cytoplasm"/>
    <property type="evidence" value="ECO:0007669"/>
    <property type="project" value="InterPro"/>
</dbReference>
<dbReference type="PROSITE" id="PS51021">
    <property type="entry name" value="BAR"/>
    <property type="match status" value="1"/>
</dbReference>
<evidence type="ECO:0000313" key="2">
    <source>
        <dbReference type="EMBL" id="KAI6650990.1"/>
    </source>
</evidence>
<gene>
    <name evidence="2" type="ORF">LOD99_5567</name>
</gene>
<dbReference type="SUPFAM" id="SSF103657">
    <property type="entry name" value="BAR/IMD domain-like"/>
    <property type="match status" value="1"/>
</dbReference>
<keyword evidence="3" id="KW-1185">Reference proteome</keyword>
<evidence type="ECO:0000313" key="3">
    <source>
        <dbReference type="Proteomes" id="UP001165289"/>
    </source>
</evidence>
<dbReference type="Gene3D" id="1.20.1270.60">
    <property type="entry name" value="Arfaptin homology (AH) domain/BAR domain"/>
    <property type="match status" value="1"/>
</dbReference>